<keyword evidence="6" id="KW-0456">Lyase</keyword>
<dbReference type="PROSITE" id="PS00770">
    <property type="entry name" value="AA_TRANSFER_CLASS_4"/>
    <property type="match status" value="1"/>
</dbReference>
<dbReference type="PANTHER" id="PTHR42743">
    <property type="entry name" value="AMINO-ACID AMINOTRANSFERASE"/>
    <property type="match status" value="1"/>
</dbReference>
<evidence type="ECO:0000256" key="5">
    <source>
        <dbReference type="RuleBase" id="RU004516"/>
    </source>
</evidence>
<dbReference type="Gene3D" id="3.30.470.10">
    <property type="match status" value="1"/>
</dbReference>
<comment type="similarity">
    <text evidence="2 4">Belongs to the class-IV pyridoxal-phosphate-dependent aminotransferase family.</text>
</comment>
<comment type="caution">
    <text evidence="6">The sequence shown here is derived from an EMBL/GenBank/DDBJ whole genome shotgun (WGS) entry which is preliminary data.</text>
</comment>
<dbReference type="InterPro" id="IPR001544">
    <property type="entry name" value="Aminotrans_IV"/>
</dbReference>
<dbReference type="Gene3D" id="3.20.10.10">
    <property type="entry name" value="D-amino Acid Aminotransferase, subunit A, domain 2"/>
    <property type="match status" value="1"/>
</dbReference>
<dbReference type="RefSeq" id="WP_378142352.1">
    <property type="nucleotide sequence ID" value="NZ_JBHSEF010000025.1"/>
</dbReference>
<proteinExistence type="inferred from homology"/>
<evidence type="ECO:0000313" key="7">
    <source>
        <dbReference type="Proteomes" id="UP001595733"/>
    </source>
</evidence>
<sequence length="288" mass="33021">MDCWKNGDYLLKEDVTISPYDHGYLYGLGFFETFRTYNGKLFLWDQHWERLERALSTFRIRMPYTKEEIREVVTELTKQHEGKDGYFRFNVSAGVHDIGLQPTSYENPTVLMMRKELPPVVRGKEKTACWIRVARNTPEGTGRLKSHHYANNVLARFELPSLAEMEGLMCTAEGVVAEGITSNVFWVKGGELFTPSLDTGILDGITRQWVIDYAEAHDLHVRIGRFLQKEVEEADEVFVTNAVQEIVPIRAVEDHHFPGNDGEMYRTLHAAYVSEIESEDAKANDEAI</sequence>
<evidence type="ECO:0000313" key="6">
    <source>
        <dbReference type="EMBL" id="MFC4355789.1"/>
    </source>
</evidence>
<evidence type="ECO:0000256" key="3">
    <source>
        <dbReference type="ARBA" id="ARBA00022898"/>
    </source>
</evidence>
<accession>A0ABV8UZ28</accession>
<dbReference type="Proteomes" id="UP001595733">
    <property type="component" value="Unassembled WGS sequence"/>
</dbReference>
<dbReference type="InterPro" id="IPR043132">
    <property type="entry name" value="BCAT-like_C"/>
</dbReference>
<comment type="cofactor">
    <cofactor evidence="1 5">
        <name>pyridoxal 5'-phosphate</name>
        <dbReference type="ChEBI" id="CHEBI:597326"/>
    </cofactor>
</comment>
<gene>
    <name evidence="6" type="primary">pabC</name>
    <name evidence="6" type="ORF">ACFO0S_12070</name>
</gene>
<name>A0ABV8UZ28_9BACL</name>
<evidence type="ECO:0000256" key="4">
    <source>
        <dbReference type="RuleBase" id="RU004106"/>
    </source>
</evidence>
<protein>
    <submittedName>
        <fullName evidence="6">Aminodeoxychorismate lyase</fullName>
        <ecNumber evidence="6">4.1.3.38</ecNumber>
    </submittedName>
</protein>
<organism evidence="6 7">
    <name type="scientific">Chryseomicrobium palamuruense</name>
    <dbReference type="NCBI Taxonomy" id="682973"/>
    <lineage>
        <taxon>Bacteria</taxon>
        <taxon>Bacillati</taxon>
        <taxon>Bacillota</taxon>
        <taxon>Bacilli</taxon>
        <taxon>Bacillales</taxon>
        <taxon>Caryophanaceae</taxon>
        <taxon>Chryseomicrobium</taxon>
    </lineage>
</organism>
<reference evidence="7" key="1">
    <citation type="journal article" date="2019" name="Int. J. Syst. Evol. Microbiol.">
        <title>The Global Catalogue of Microorganisms (GCM) 10K type strain sequencing project: providing services to taxonomists for standard genome sequencing and annotation.</title>
        <authorList>
            <consortium name="The Broad Institute Genomics Platform"/>
            <consortium name="The Broad Institute Genome Sequencing Center for Infectious Disease"/>
            <person name="Wu L."/>
            <person name="Ma J."/>
        </authorList>
    </citation>
    <scope>NUCLEOTIDE SEQUENCE [LARGE SCALE GENOMIC DNA]</scope>
    <source>
        <strain evidence="7">CCUG 50353</strain>
    </source>
</reference>
<dbReference type="GO" id="GO:0008696">
    <property type="term" value="F:4-amino-4-deoxychorismate lyase activity"/>
    <property type="evidence" value="ECO:0007669"/>
    <property type="project" value="UniProtKB-EC"/>
</dbReference>
<evidence type="ECO:0000256" key="1">
    <source>
        <dbReference type="ARBA" id="ARBA00001933"/>
    </source>
</evidence>
<keyword evidence="7" id="KW-1185">Reference proteome</keyword>
<dbReference type="InterPro" id="IPR036038">
    <property type="entry name" value="Aminotransferase-like"/>
</dbReference>
<dbReference type="EC" id="4.1.3.38" evidence="6"/>
<dbReference type="InterPro" id="IPR043131">
    <property type="entry name" value="BCAT-like_N"/>
</dbReference>
<dbReference type="CDD" id="cd00449">
    <property type="entry name" value="PLPDE_IV"/>
    <property type="match status" value="1"/>
</dbReference>
<dbReference type="PANTHER" id="PTHR42743:SF11">
    <property type="entry name" value="AMINODEOXYCHORISMATE LYASE"/>
    <property type="match status" value="1"/>
</dbReference>
<dbReference type="InterPro" id="IPR050571">
    <property type="entry name" value="Class-IV_PLP-Dep_Aminotrnsfr"/>
</dbReference>
<dbReference type="EMBL" id="JBHSEF010000025">
    <property type="protein sequence ID" value="MFC4355789.1"/>
    <property type="molecule type" value="Genomic_DNA"/>
</dbReference>
<evidence type="ECO:0000256" key="2">
    <source>
        <dbReference type="ARBA" id="ARBA00009320"/>
    </source>
</evidence>
<dbReference type="Pfam" id="PF01063">
    <property type="entry name" value="Aminotran_4"/>
    <property type="match status" value="1"/>
</dbReference>
<dbReference type="NCBIfam" id="NF005800">
    <property type="entry name" value="PRK07650.1"/>
    <property type="match status" value="1"/>
</dbReference>
<keyword evidence="3 5" id="KW-0663">Pyridoxal phosphate</keyword>
<dbReference type="InterPro" id="IPR018300">
    <property type="entry name" value="Aminotrans_IV_CS"/>
</dbReference>
<dbReference type="SUPFAM" id="SSF56752">
    <property type="entry name" value="D-aminoacid aminotransferase-like PLP-dependent enzymes"/>
    <property type="match status" value="1"/>
</dbReference>